<dbReference type="Pfam" id="PF03079">
    <property type="entry name" value="ARD"/>
    <property type="match status" value="1"/>
</dbReference>
<organism evidence="11 12">
    <name type="scientific">Bodo saltans</name>
    <name type="common">Flagellated protozoan</name>
    <dbReference type="NCBI Taxonomy" id="75058"/>
    <lineage>
        <taxon>Eukaryota</taxon>
        <taxon>Discoba</taxon>
        <taxon>Euglenozoa</taxon>
        <taxon>Kinetoplastea</taxon>
        <taxon>Metakinetoplastina</taxon>
        <taxon>Eubodonida</taxon>
        <taxon>Bodonidae</taxon>
        <taxon>Bodo</taxon>
    </lineage>
</organism>
<dbReference type="GO" id="GO:0009086">
    <property type="term" value="P:methionine biosynthetic process"/>
    <property type="evidence" value="ECO:0007669"/>
    <property type="project" value="UniProtKB-KW"/>
</dbReference>
<evidence type="ECO:0000256" key="6">
    <source>
        <dbReference type="ARBA" id="ARBA00023002"/>
    </source>
</evidence>
<dbReference type="GO" id="GO:0046872">
    <property type="term" value="F:metal ion binding"/>
    <property type="evidence" value="ECO:0007669"/>
    <property type="project" value="UniProtKB-KW"/>
</dbReference>
<feature type="region of interest" description="Disordered" evidence="10">
    <location>
        <begin position="1"/>
        <end position="68"/>
    </location>
</feature>
<keyword evidence="9" id="KW-0539">Nucleus</keyword>
<feature type="compositionally biased region" description="Polar residues" evidence="10">
    <location>
        <begin position="1"/>
        <end position="11"/>
    </location>
</feature>
<dbReference type="OrthoDB" id="1867259at2759"/>
<dbReference type="InterPro" id="IPR014710">
    <property type="entry name" value="RmlC-like_jellyroll"/>
</dbReference>
<evidence type="ECO:0000313" key="12">
    <source>
        <dbReference type="Proteomes" id="UP000051952"/>
    </source>
</evidence>
<keyword evidence="12" id="KW-1185">Reference proteome</keyword>
<accession>A0A0S4IQB1</accession>
<dbReference type="OMA" id="RWYQEHY"/>
<dbReference type="PANTHER" id="PTHR23418:SF5">
    <property type="entry name" value="ACIREDUCTONE DIOXYGENASE (FE(2+)-REQUIRING)"/>
    <property type="match status" value="1"/>
</dbReference>
<keyword evidence="3" id="KW-0028">Amino-acid biosynthesis</keyword>
<dbReference type="Gene3D" id="2.60.120.10">
    <property type="entry name" value="Jelly Rolls"/>
    <property type="match status" value="1"/>
</dbReference>
<evidence type="ECO:0000256" key="2">
    <source>
        <dbReference type="ARBA" id="ARBA00022596"/>
    </source>
</evidence>
<keyword evidence="6" id="KW-0560">Oxidoreductase</keyword>
<reference evidence="12" key="1">
    <citation type="submission" date="2015-09" db="EMBL/GenBank/DDBJ databases">
        <authorList>
            <consortium name="Pathogen Informatics"/>
        </authorList>
    </citation>
    <scope>NUCLEOTIDE SEQUENCE [LARGE SCALE GENOMIC DNA]</scope>
    <source>
        <strain evidence="12">Lake Konstanz</strain>
    </source>
</reference>
<evidence type="ECO:0000256" key="9">
    <source>
        <dbReference type="ARBA" id="ARBA00023242"/>
    </source>
</evidence>
<evidence type="ECO:0000256" key="4">
    <source>
        <dbReference type="ARBA" id="ARBA00022723"/>
    </source>
</evidence>
<dbReference type="AlphaFoldDB" id="A0A0S4IQB1"/>
<sequence length="286" mass="33683">MADPSSPTNRQPDPREEAEIRNRDEKRRKEEDERKRRAEAERLAEEKRQKDEKARRVEEERRRQKQEEEWKKLGTDVIAVLPPVPSSFTDDHDPLGLKAWYVDDEVAKPTLRMASLKKGRKSGAPRVTLSNLRELGIVYFRINLNDFSVVNQIVKERLYKHTDEIRVSQTCKDEQFLERWFQEHYNEDEQVRLVTDGSCFFDVRSKQDTWIRVHAQAGDLLVFAPGLYHRGTLDENDYVAMLRVFRDAQRFAPLFRADKRADAHPSRLQYLKMLKKGNVASEIGMK</sequence>
<dbReference type="PANTHER" id="PTHR23418">
    <property type="entry name" value="ACIREDUCTONE DIOXYGENASE"/>
    <property type="match status" value="1"/>
</dbReference>
<evidence type="ECO:0000256" key="3">
    <source>
        <dbReference type="ARBA" id="ARBA00022605"/>
    </source>
</evidence>
<keyword evidence="4" id="KW-0479">Metal-binding</keyword>
<dbReference type="VEuPathDB" id="TriTrypDB:BSAL_00420"/>
<keyword evidence="5 11" id="KW-0223">Dioxygenase</keyword>
<dbReference type="EMBL" id="CYKH01000241">
    <property type="protein sequence ID" value="CUF11034.1"/>
    <property type="molecule type" value="Genomic_DNA"/>
</dbReference>
<keyword evidence="7" id="KW-0408">Iron</keyword>
<dbReference type="GO" id="GO:0010309">
    <property type="term" value="F:acireductone dioxygenase [iron(II)-requiring] activity"/>
    <property type="evidence" value="ECO:0007669"/>
    <property type="project" value="InterPro"/>
</dbReference>
<dbReference type="FunFam" id="2.60.120.10:FF:000099">
    <property type="entry name" value="1,2-dihydroxy-3-keto-5-methylthiopentene dioxygenase"/>
    <property type="match status" value="1"/>
</dbReference>
<evidence type="ECO:0000256" key="7">
    <source>
        <dbReference type="ARBA" id="ARBA00023004"/>
    </source>
</evidence>
<dbReference type="CDD" id="cd02232">
    <property type="entry name" value="cupin_ARD"/>
    <property type="match status" value="1"/>
</dbReference>
<protein>
    <submittedName>
        <fullName evidence="11">Acireductone dioxygenase-like protein, putative</fullName>
    </submittedName>
</protein>
<feature type="compositionally biased region" description="Basic and acidic residues" evidence="10">
    <location>
        <begin position="12"/>
        <end position="68"/>
    </location>
</feature>
<dbReference type="Proteomes" id="UP000051952">
    <property type="component" value="Unassembled WGS sequence"/>
</dbReference>
<gene>
    <name evidence="11" type="ORF">BSAL_00420</name>
</gene>
<proteinExistence type="predicted"/>
<evidence type="ECO:0000256" key="5">
    <source>
        <dbReference type="ARBA" id="ARBA00022964"/>
    </source>
</evidence>
<dbReference type="InterPro" id="IPR004313">
    <property type="entry name" value="ARD"/>
</dbReference>
<dbReference type="InterPro" id="IPR011051">
    <property type="entry name" value="RmlC_Cupin_sf"/>
</dbReference>
<keyword evidence="2" id="KW-0533">Nickel</keyword>
<evidence type="ECO:0000256" key="8">
    <source>
        <dbReference type="ARBA" id="ARBA00023167"/>
    </source>
</evidence>
<evidence type="ECO:0000313" key="11">
    <source>
        <dbReference type="EMBL" id="CUF11034.1"/>
    </source>
</evidence>
<evidence type="ECO:0000256" key="10">
    <source>
        <dbReference type="SAM" id="MobiDB-lite"/>
    </source>
</evidence>
<name>A0A0S4IQB1_BODSA</name>
<evidence type="ECO:0000256" key="1">
    <source>
        <dbReference type="ARBA" id="ARBA00022490"/>
    </source>
</evidence>
<dbReference type="SUPFAM" id="SSF51182">
    <property type="entry name" value="RmlC-like cupins"/>
    <property type="match status" value="1"/>
</dbReference>
<keyword evidence="1" id="KW-0963">Cytoplasm</keyword>
<keyword evidence="8" id="KW-0486">Methionine biosynthesis</keyword>